<keyword evidence="3" id="KW-1185">Reference proteome</keyword>
<dbReference type="InterPro" id="IPR037523">
    <property type="entry name" value="VOC_core"/>
</dbReference>
<dbReference type="EMBL" id="BMMZ01000001">
    <property type="protein sequence ID" value="GGL47191.1"/>
    <property type="molecule type" value="Genomic_DNA"/>
</dbReference>
<dbReference type="PANTHER" id="PTHR35908:SF1">
    <property type="entry name" value="CONSERVED PROTEIN"/>
    <property type="match status" value="1"/>
</dbReference>
<reference evidence="2" key="2">
    <citation type="submission" date="2020-09" db="EMBL/GenBank/DDBJ databases">
        <authorList>
            <person name="Sun Q."/>
            <person name="Zhou Y."/>
        </authorList>
    </citation>
    <scope>NUCLEOTIDE SEQUENCE</scope>
    <source>
        <strain evidence="2">CGMCC 4.7306</strain>
    </source>
</reference>
<name>A0A917W0R0_9ACTN</name>
<dbReference type="RefSeq" id="WP_188893241.1">
    <property type="nucleotide sequence ID" value="NZ_BMMZ01000001.1"/>
</dbReference>
<reference evidence="2" key="1">
    <citation type="journal article" date="2014" name="Int. J. Syst. Evol. Microbiol.">
        <title>Complete genome sequence of Corynebacterium casei LMG S-19264T (=DSM 44701T), isolated from a smear-ripened cheese.</title>
        <authorList>
            <consortium name="US DOE Joint Genome Institute (JGI-PGF)"/>
            <person name="Walter F."/>
            <person name="Albersmeier A."/>
            <person name="Kalinowski J."/>
            <person name="Ruckert C."/>
        </authorList>
    </citation>
    <scope>NUCLEOTIDE SEQUENCE</scope>
    <source>
        <strain evidence="2">CGMCC 4.7306</strain>
    </source>
</reference>
<proteinExistence type="predicted"/>
<dbReference type="PANTHER" id="PTHR35908">
    <property type="entry name" value="HYPOTHETICAL FUSION PROTEIN"/>
    <property type="match status" value="1"/>
</dbReference>
<gene>
    <name evidence="2" type="ORF">GCM10011575_01230</name>
</gene>
<comment type="caution">
    <text evidence="2">The sequence shown here is derived from an EMBL/GenBank/DDBJ whole genome shotgun (WGS) entry which is preliminary data.</text>
</comment>
<organism evidence="2 3">
    <name type="scientific">Microlunatus endophyticus</name>
    <dbReference type="NCBI Taxonomy" id="1716077"/>
    <lineage>
        <taxon>Bacteria</taxon>
        <taxon>Bacillati</taxon>
        <taxon>Actinomycetota</taxon>
        <taxon>Actinomycetes</taxon>
        <taxon>Propionibacteriales</taxon>
        <taxon>Propionibacteriaceae</taxon>
        <taxon>Microlunatus</taxon>
    </lineage>
</organism>
<feature type="domain" description="VOC" evidence="1">
    <location>
        <begin position="4"/>
        <end position="116"/>
    </location>
</feature>
<evidence type="ECO:0000313" key="2">
    <source>
        <dbReference type="EMBL" id="GGL47191.1"/>
    </source>
</evidence>
<dbReference type="AlphaFoldDB" id="A0A917W0R0"/>
<dbReference type="CDD" id="cd06587">
    <property type="entry name" value="VOC"/>
    <property type="match status" value="1"/>
</dbReference>
<dbReference type="PROSITE" id="PS51819">
    <property type="entry name" value="VOC"/>
    <property type="match status" value="1"/>
</dbReference>
<protein>
    <submittedName>
        <fullName evidence="2">Glyoxalase</fullName>
    </submittedName>
</protein>
<dbReference type="Gene3D" id="3.10.180.10">
    <property type="entry name" value="2,3-Dihydroxybiphenyl 1,2-Dioxygenase, domain 1"/>
    <property type="match status" value="1"/>
</dbReference>
<dbReference type="InterPro" id="IPR041581">
    <property type="entry name" value="Glyoxalase_6"/>
</dbReference>
<accession>A0A917W0R0</accession>
<dbReference type="SUPFAM" id="SSF54593">
    <property type="entry name" value="Glyoxalase/Bleomycin resistance protein/Dihydroxybiphenyl dioxygenase"/>
    <property type="match status" value="1"/>
</dbReference>
<dbReference type="Pfam" id="PF18029">
    <property type="entry name" value="Glyoxalase_6"/>
    <property type="match status" value="1"/>
</dbReference>
<dbReference type="Proteomes" id="UP000613840">
    <property type="component" value="Unassembled WGS sequence"/>
</dbReference>
<evidence type="ECO:0000313" key="3">
    <source>
        <dbReference type="Proteomes" id="UP000613840"/>
    </source>
</evidence>
<sequence length="131" mass="14482">MANRWSGITIDCQDVQRVAAFWSALLDRAPGPTEPGWVYLGTRPDTLPRLVFQPVADPKIGKNRLHLDVEVDDIDTGIDEVQQLGGSVTGERHDNDEGVVVVMRDVEGNEFCLVQIYDTDADAPYSRAARS</sequence>
<evidence type="ECO:0000259" key="1">
    <source>
        <dbReference type="PROSITE" id="PS51819"/>
    </source>
</evidence>
<dbReference type="InterPro" id="IPR029068">
    <property type="entry name" value="Glyas_Bleomycin-R_OHBP_Dase"/>
</dbReference>